<evidence type="ECO:0000256" key="1">
    <source>
        <dbReference type="RuleBase" id="RU365002"/>
    </source>
</evidence>
<evidence type="ECO:0000313" key="3">
    <source>
        <dbReference type="Proteomes" id="UP001479436"/>
    </source>
</evidence>
<comment type="similarity">
    <text evidence="1">Belongs to the QNG1 protein family.</text>
</comment>
<keyword evidence="1" id="KW-0378">Hydrolase</keyword>
<accession>A0ABR2VU33</accession>
<reference evidence="2 3" key="1">
    <citation type="submission" date="2023-04" db="EMBL/GenBank/DDBJ databases">
        <title>Genome of Basidiobolus ranarum AG-B5.</title>
        <authorList>
            <person name="Stajich J.E."/>
            <person name="Carter-House D."/>
            <person name="Gryganskyi A."/>
        </authorList>
    </citation>
    <scope>NUCLEOTIDE SEQUENCE [LARGE SCALE GENOMIC DNA]</scope>
    <source>
        <strain evidence="2 3">AG-B5</strain>
    </source>
</reference>
<dbReference type="EMBL" id="JASJQH010007742">
    <property type="protein sequence ID" value="KAK9702216.1"/>
    <property type="molecule type" value="Genomic_DNA"/>
</dbReference>
<name>A0ABR2VU33_9FUNG</name>
<dbReference type="PANTHER" id="PTHR21314">
    <property type="entry name" value="QUEUOSINE 5'-PHOSPHATE N-GLYCOSYLASE_HYDROLASE-RELATED"/>
    <property type="match status" value="1"/>
</dbReference>
<dbReference type="Pfam" id="PF10343">
    <property type="entry name" value="Q_salvage"/>
    <property type="match status" value="1"/>
</dbReference>
<dbReference type="Proteomes" id="UP001479436">
    <property type="component" value="Unassembled WGS sequence"/>
</dbReference>
<evidence type="ECO:0000313" key="2">
    <source>
        <dbReference type="EMBL" id="KAK9702216.1"/>
    </source>
</evidence>
<dbReference type="PANTHER" id="PTHR21314:SF1">
    <property type="entry name" value="QUEUOSINE SALVAGE PROTEIN"/>
    <property type="match status" value="1"/>
</dbReference>
<comment type="catalytic activity">
    <reaction evidence="1">
        <text>queuosine 5'-phosphate + H2O = queuine + D-ribose 5-phosphate</text>
        <dbReference type="Rhea" id="RHEA:75387"/>
        <dbReference type="ChEBI" id="CHEBI:15377"/>
        <dbReference type="ChEBI" id="CHEBI:17433"/>
        <dbReference type="ChEBI" id="CHEBI:78346"/>
        <dbReference type="ChEBI" id="CHEBI:194371"/>
    </reaction>
    <physiologicalReaction direction="left-to-right" evidence="1">
        <dbReference type="Rhea" id="RHEA:75388"/>
    </physiologicalReaction>
</comment>
<comment type="caution">
    <text evidence="2">The sequence shown here is derived from an EMBL/GenBank/DDBJ whole genome shotgun (WGS) entry which is preliminary data.</text>
</comment>
<keyword evidence="3" id="KW-1185">Reference proteome</keyword>
<proteinExistence type="inferred from homology"/>
<protein>
    <recommendedName>
        <fullName evidence="1">Queuosine 5'-phosphate N-glycosylase/hydrolase</fullName>
        <ecNumber evidence="1">3.2.2.-</ecNumber>
    </recommendedName>
    <alternativeName>
        <fullName evidence="1">Queuosine-nucleotide N-glycosylase/hydrolase</fullName>
    </alternativeName>
</protein>
<sequence length="366" mass="41079">MVNTNITFPEGNFLEAVRTSCNACASASFPNFKINEEAISTFLNQINLEQYTSLITQDPFSVPLRFDNLEDEINLLALRDLLEFGCGFRKPLHKSADRGASETILFGILSMHISGQALTAAALSELTISDISNMFGLPLHDEKDHPTMPGLRIGEPHILRTFADKITKVLNDTGDALTTHGYSSFPKFILDVTKPPNDKPEDWKGPSAAELVRNLVQVIPGFRDMSVIDENPVYLFKKAQLLASDLGRKYGKKDPERFGFYDADQFTVFADNVLPALLVHYSIIELSDELKNKIENNEEFGMENSARLRAVAVEACERVIKQAHTLENSPLSSMTGTHLDYYLWKMGKVGELRKIERHVDTLTIFY</sequence>
<comment type="function">
    <text evidence="1">Catalyzes the hydrolysis of queuosine 5'-phosphate, releasing the nucleobase queuine (q). Is required for salvage of queuine from exogenous queuosine (Q) that is imported and then converted to queuosine 5'-phosphate intracellularly.</text>
</comment>
<gene>
    <name evidence="2" type="ORF">K7432_011345</name>
</gene>
<dbReference type="InterPro" id="IPR019438">
    <property type="entry name" value="Q_salvage"/>
</dbReference>
<organism evidence="2 3">
    <name type="scientific">Basidiobolus ranarum</name>
    <dbReference type="NCBI Taxonomy" id="34480"/>
    <lineage>
        <taxon>Eukaryota</taxon>
        <taxon>Fungi</taxon>
        <taxon>Fungi incertae sedis</taxon>
        <taxon>Zoopagomycota</taxon>
        <taxon>Entomophthoromycotina</taxon>
        <taxon>Basidiobolomycetes</taxon>
        <taxon>Basidiobolales</taxon>
        <taxon>Basidiobolaceae</taxon>
        <taxon>Basidiobolus</taxon>
    </lineage>
</organism>
<dbReference type="EC" id="3.2.2.-" evidence="1"/>